<feature type="domain" description="Potassium channel" evidence="11">
    <location>
        <begin position="211"/>
        <end position="282"/>
    </location>
</feature>
<dbReference type="SUPFAM" id="SSF81324">
    <property type="entry name" value="Voltage-gated potassium channels"/>
    <property type="match status" value="1"/>
</dbReference>
<keyword evidence="10" id="KW-0732">Signal</keyword>
<evidence type="ECO:0000313" key="12">
    <source>
        <dbReference type="EMBL" id="CAH3167239.1"/>
    </source>
</evidence>
<name>A0ABN8QS75_9CNID</name>
<sequence length="486" mass="54897">MLITLTLLSLLCCYREAVAEGGANGSIHGSNIAPSANTSSNSRLSTNSAVRPTTTESTPAMTSTSSNRPATNSAMRPTTPESTLNVNNSNTPNKPKNSVNITLHEHDIPFFSADFKNRLATWKKLLQNTSRHCIEPNYTNQRPIEIDFPVFGVKGDAEDGFLPLETILPVLVRRRKKHDLVQIAYMAILELWPLLVLCFSCAALSGILVWILDSRSNPEQFPKRFWRGIFDGIWWAIVTMATVGYGDKTPKSLLARLFAIVWMVSGIILLSMFTAQVSSRLTAQELRSDHHLFGKKIGVPPSLYGSDYVDYQMTYSRVEEIENETALDHSDQLDSIVIFHCDGKKEKDWEVLQFMPACQVGAKVNFRIHTPSSDEYRKIDTELNFLRCLKMRTDRKYMTYSQESHGSETKMHRTCNEFLEKQDNRKFEFKWVYFTDLSQYLIPFGAVVGAIVLAFIIGAIWECRKRGKKSGKFNSSSTNIVGVICD</sequence>
<dbReference type="PRINTS" id="PR00169">
    <property type="entry name" value="KCHANNEL"/>
</dbReference>
<evidence type="ECO:0000256" key="9">
    <source>
        <dbReference type="SAM" id="Phobius"/>
    </source>
</evidence>
<comment type="subcellular location">
    <subcellularLocation>
        <location evidence="1">Membrane</location>
        <topology evidence="1">Multi-pass membrane protein</topology>
    </subcellularLocation>
</comment>
<comment type="caution">
    <text evidence="12">The sequence shown here is derived from an EMBL/GenBank/DDBJ whole genome shotgun (WGS) entry which is preliminary data.</text>
</comment>
<evidence type="ECO:0000256" key="10">
    <source>
        <dbReference type="SAM" id="SignalP"/>
    </source>
</evidence>
<reference evidence="12 13" key="1">
    <citation type="submission" date="2022-05" db="EMBL/GenBank/DDBJ databases">
        <authorList>
            <consortium name="Genoscope - CEA"/>
            <person name="William W."/>
        </authorList>
    </citation>
    <scope>NUCLEOTIDE SEQUENCE [LARGE SCALE GENOMIC DNA]</scope>
</reference>
<feature type="chain" id="PRO_5045155158" description="Potassium channel domain-containing protein" evidence="10">
    <location>
        <begin position="20"/>
        <end position="486"/>
    </location>
</feature>
<dbReference type="PANTHER" id="PTHR11537">
    <property type="entry name" value="VOLTAGE-GATED POTASSIUM CHANNEL"/>
    <property type="match status" value="1"/>
</dbReference>
<keyword evidence="13" id="KW-1185">Reference proteome</keyword>
<evidence type="ECO:0000256" key="6">
    <source>
        <dbReference type="ARBA" id="ARBA00023136"/>
    </source>
</evidence>
<dbReference type="InterPro" id="IPR028325">
    <property type="entry name" value="VG_K_chnl"/>
</dbReference>
<dbReference type="InterPro" id="IPR013099">
    <property type="entry name" value="K_chnl_dom"/>
</dbReference>
<keyword evidence="6 9" id="KW-0472">Membrane</keyword>
<feature type="transmembrane region" description="Helical" evidence="9">
    <location>
        <begin position="440"/>
        <end position="461"/>
    </location>
</feature>
<evidence type="ECO:0000256" key="5">
    <source>
        <dbReference type="ARBA" id="ARBA00023065"/>
    </source>
</evidence>
<keyword evidence="2" id="KW-0813">Transport</keyword>
<evidence type="ECO:0000256" key="8">
    <source>
        <dbReference type="SAM" id="MobiDB-lite"/>
    </source>
</evidence>
<feature type="transmembrane region" description="Helical" evidence="9">
    <location>
        <begin position="224"/>
        <end position="245"/>
    </location>
</feature>
<evidence type="ECO:0000256" key="4">
    <source>
        <dbReference type="ARBA" id="ARBA00022989"/>
    </source>
</evidence>
<evidence type="ECO:0000256" key="2">
    <source>
        <dbReference type="ARBA" id="ARBA00022448"/>
    </source>
</evidence>
<feature type="transmembrane region" description="Helical" evidence="9">
    <location>
        <begin position="191"/>
        <end position="212"/>
    </location>
</feature>
<gene>
    <name evidence="12" type="ORF">PLOB_00008643</name>
</gene>
<dbReference type="Proteomes" id="UP001159405">
    <property type="component" value="Unassembled WGS sequence"/>
</dbReference>
<feature type="compositionally biased region" description="Polar residues" evidence="8">
    <location>
        <begin position="67"/>
        <end position="84"/>
    </location>
</feature>
<feature type="signal peptide" evidence="10">
    <location>
        <begin position="1"/>
        <end position="19"/>
    </location>
</feature>
<organism evidence="12 13">
    <name type="scientific">Porites lobata</name>
    <dbReference type="NCBI Taxonomy" id="104759"/>
    <lineage>
        <taxon>Eukaryota</taxon>
        <taxon>Metazoa</taxon>
        <taxon>Cnidaria</taxon>
        <taxon>Anthozoa</taxon>
        <taxon>Hexacorallia</taxon>
        <taxon>Scleractinia</taxon>
        <taxon>Fungiina</taxon>
        <taxon>Poritidae</taxon>
        <taxon>Porites</taxon>
    </lineage>
</organism>
<dbReference type="PANTHER" id="PTHR11537:SF252">
    <property type="entry name" value="POTASSIUM VOLTAGE-GATED CHANNEL PROTEIN SHAW"/>
    <property type="match status" value="1"/>
</dbReference>
<feature type="compositionally biased region" description="Low complexity" evidence="8">
    <location>
        <begin position="35"/>
        <end position="66"/>
    </location>
</feature>
<evidence type="ECO:0000256" key="3">
    <source>
        <dbReference type="ARBA" id="ARBA00022692"/>
    </source>
</evidence>
<keyword evidence="5" id="KW-0406">Ion transport</keyword>
<accession>A0ABN8QS75</accession>
<evidence type="ECO:0000313" key="13">
    <source>
        <dbReference type="Proteomes" id="UP001159405"/>
    </source>
</evidence>
<feature type="compositionally biased region" description="Low complexity" evidence="8">
    <location>
        <begin position="85"/>
        <end position="97"/>
    </location>
</feature>
<proteinExistence type="predicted"/>
<keyword evidence="7" id="KW-0407">Ion channel</keyword>
<evidence type="ECO:0000256" key="7">
    <source>
        <dbReference type="ARBA" id="ARBA00023303"/>
    </source>
</evidence>
<dbReference type="EMBL" id="CALNXK010000140">
    <property type="protein sequence ID" value="CAH3167239.1"/>
    <property type="molecule type" value="Genomic_DNA"/>
</dbReference>
<protein>
    <recommendedName>
        <fullName evidence="11">Potassium channel domain-containing protein</fullName>
    </recommendedName>
</protein>
<keyword evidence="3 9" id="KW-0812">Transmembrane</keyword>
<evidence type="ECO:0000259" key="11">
    <source>
        <dbReference type="Pfam" id="PF07885"/>
    </source>
</evidence>
<feature type="region of interest" description="Disordered" evidence="8">
    <location>
        <begin position="23"/>
        <end position="97"/>
    </location>
</feature>
<dbReference type="Gene3D" id="1.10.287.70">
    <property type="match status" value="1"/>
</dbReference>
<keyword evidence="4 9" id="KW-1133">Transmembrane helix</keyword>
<feature type="transmembrane region" description="Helical" evidence="9">
    <location>
        <begin position="257"/>
        <end position="277"/>
    </location>
</feature>
<dbReference type="Pfam" id="PF07885">
    <property type="entry name" value="Ion_trans_2"/>
    <property type="match status" value="1"/>
</dbReference>
<evidence type="ECO:0000256" key="1">
    <source>
        <dbReference type="ARBA" id="ARBA00004141"/>
    </source>
</evidence>